<feature type="compositionally biased region" description="Polar residues" evidence="1">
    <location>
        <begin position="44"/>
        <end position="57"/>
    </location>
</feature>
<organism evidence="2 3">
    <name type="scientific">Mesorhabditis spiculigera</name>
    <dbReference type="NCBI Taxonomy" id="96644"/>
    <lineage>
        <taxon>Eukaryota</taxon>
        <taxon>Metazoa</taxon>
        <taxon>Ecdysozoa</taxon>
        <taxon>Nematoda</taxon>
        <taxon>Chromadorea</taxon>
        <taxon>Rhabditida</taxon>
        <taxon>Rhabditina</taxon>
        <taxon>Rhabditomorpha</taxon>
        <taxon>Rhabditoidea</taxon>
        <taxon>Rhabditidae</taxon>
        <taxon>Mesorhabditinae</taxon>
        <taxon>Mesorhabditis</taxon>
    </lineage>
</organism>
<feature type="compositionally biased region" description="Basic and acidic residues" evidence="1">
    <location>
        <begin position="67"/>
        <end position="80"/>
    </location>
</feature>
<feature type="region of interest" description="Disordered" evidence="1">
    <location>
        <begin position="1"/>
        <end position="80"/>
    </location>
</feature>
<gene>
    <name evidence="2" type="ORF">MSPICULIGERA_LOCUS11120</name>
</gene>
<reference evidence="2" key="1">
    <citation type="submission" date="2023-06" db="EMBL/GenBank/DDBJ databases">
        <authorList>
            <person name="Delattre M."/>
        </authorList>
    </citation>
    <scope>NUCLEOTIDE SEQUENCE</scope>
    <source>
        <strain evidence="2">AF72</strain>
    </source>
</reference>
<feature type="non-terminal residue" evidence="2">
    <location>
        <position position="1"/>
    </location>
</feature>
<evidence type="ECO:0000313" key="3">
    <source>
        <dbReference type="Proteomes" id="UP001177023"/>
    </source>
</evidence>
<dbReference type="Proteomes" id="UP001177023">
    <property type="component" value="Unassembled WGS sequence"/>
</dbReference>
<evidence type="ECO:0000256" key="1">
    <source>
        <dbReference type="SAM" id="MobiDB-lite"/>
    </source>
</evidence>
<evidence type="ECO:0000313" key="2">
    <source>
        <dbReference type="EMBL" id="CAJ0572740.1"/>
    </source>
</evidence>
<dbReference type="EMBL" id="CATQJA010002604">
    <property type="protein sequence ID" value="CAJ0572740.1"/>
    <property type="molecule type" value="Genomic_DNA"/>
</dbReference>
<protein>
    <submittedName>
        <fullName evidence="2">Uncharacterized protein</fullName>
    </submittedName>
</protein>
<sequence>MPYQGKSKANSVGVDMSAVLKGEQHGEGKNSTNYQDKNKYTFPNYHQQPTPHMQNISDHTRGHLKQKRDASVDKKWVSKK</sequence>
<comment type="caution">
    <text evidence="2">The sequence shown here is derived from an EMBL/GenBank/DDBJ whole genome shotgun (WGS) entry which is preliminary data.</text>
</comment>
<proteinExistence type="predicted"/>
<accession>A0AA36G1Q8</accession>
<name>A0AA36G1Q8_9BILA</name>
<dbReference type="AlphaFoldDB" id="A0AA36G1Q8"/>
<keyword evidence="3" id="KW-1185">Reference proteome</keyword>